<accession>A0ABM4AAZ8</accession>
<evidence type="ECO:0000256" key="1">
    <source>
        <dbReference type="SAM" id="MobiDB-lite"/>
    </source>
</evidence>
<evidence type="ECO:0000313" key="3">
    <source>
        <dbReference type="RefSeq" id="XP_060673917.1"/>
    </source>
</evidence>
<dbReference type="PANTHER" id="PTHR11439">
    <property type="entry name" value="GAG-POL-RELATED RETROTRANSPOSON"/>
    <property type="match status" value="1"/>
</dbReference>
<dbReference type="RefSeq" id="XP_060673917.1">
    <property type="nucleotide sequence ID" value="XM_060817934.1"/>
</dbReference>
<sequence>MEIAPSKEGILVSQRKYILDLLNETGMLGCRPIDTPMDPNKKMKTSEESAPVDKGRYQRLVEKLIYLSHTRPKIAFSISVRSKKQSVVSRSSAKSEYRALALSICEGMWLQRLLRELGAITENTTRMPSDSQAVISIAKNPVITTGQNTLR</sequence>
<feature type="compositionally biased region" description="Basic and acidic residues" evidence="1">
    <location>
        <begin position="39"/>
        <end position="52"/>
    </location>
</feature>
<feature type="region of interest" description="Disordered" evidence="1">
    <location>
        <begin position="32"/>
        <end position="52"/>
    </location>
</feature>
<dbReference type="PANTHER" id="PTHR11439:SF486">
    <property type="entry name" value="RLK (RECEPTOR-LIKE KINASE) PROTEIN, PUTATIVE-RELATED"/>
    <property type="match status" value="1"/>
</dbReference>
<dbReference type="CDD" id="cd09272">
    <property type="entry name" value="RNase_HI_RT_Ty1"/>
    <property type="match status" value="1"/>
</dbReference>
<proteinExistence type="predicted"/>
<organism evidence="2 3">
    <name type="scientific">Ziziphus jujuba</name>
    <name type="common">Chinese jujube</name>
    <name type="synonym">Ziziphus sativa</name>
    <dbReference type="NCBI Taxonomy" id="326968"/>
    <lineage>
        <taxon>Eukaryota</taxon>
        <taxon>Viridiplantae</taxon>
        <taxon>Streptophyta</taxon>
        <taxon>Embryophyta</taxon>
        <taxon>Tracheophyta</taxon>
        <taxon>Spermatophyta</taxon>
        <taxon>Magnoliopsida</taxon>
        <taxon>eudicotyledons</taxon>
        <taxon>Gunneridae</taxon>
        <taxon>Pentapetalae</taxon>
        <taxon>rosids</taxon>
        <taxon>fabids</taxon>
        <taxon>Rosales</taxon>
        <taxon>Rhamnaceae</taxon>
        <taxon>Paliureae</taxon>
        <taxon>Ziziphus</taxon>
    </lineage>
</organism>
<keyword evidence="2" id="KW-1185">Reference proteome</keyword>
<gene>
    <name evidence="3" type="primary">LOC107433545</name>
</gene>
<evidence type="ECO:0000313" key="2">
    <source>
        <dbReference type="Proteomes" id="UP001652623"/>
    </source>
</evidence>
<dbReference type="Proteomes" id="UP001652623">
    <property type="component" value="Chromosome 6"/>
</dbReference>
<name>A0ABM4AAZ8_ZIZJJ</name>
<dbReference type="GeneID" id="107433545"/>
<reference evidence="3" key="1">
    <citation type="submission" date="2025-08" db="UniProtKB">
        <authorList>
            <consortium name="RefSeq"/>
        </authorList>
    </citation>
    <scope>IDENTIFICATION</scope>
    <source>
        <tissue evidence="3">Seedling</tissue>
    </source>
</reference>
<protein>
    <submittedName>
        <fullName evidence="3">Uncharacterized mitochondrial protein AtMg00810-like</fullName>
    </submittedName>
</protein>